<dbReference type="PRINTS" id="PR00508">
    <property type="entry name" value="S21N4MTFRASE"/>
</dbReference>
<dbReference type="EC" id="2.1.1.-" evidence="3"/>
<proteinExistence type="inferred from homology"/>
<dbReference type="InterPro" id="IPR029063">
    <property type="entry name" value="SAM-dependent_MTases_sf"/>
</dbReference>
<comment type="similarity">
    <text evidence="3">Belongs to the N(4)/N(6)-methyltransferase family.</text>
</comment>
<accession>A0ABX1NGI8</accession>
<evidence type="ECO:0000256" key="3">
    <source>
        <dbReference type="RuleBase" id="RU362026"/>
    </source>
</evidence>
<gene>
    <name evidence="5" type="ORF">GPA27_13540</name>
</gene>
<evidence type="ECO:0000313" key="6">
    <source>
        <dbReference type="Proteomes" id="UP000634522"/>
    </source>
</evidence>
<dbReference type="InterPro" id="IPR001091">
    <property type="entry name" value="RM_Methyltransferase"/>
</dbReference>
<keyword evidence="6" id="KW-1185">Reference proteome</keyword>
<dbReference type="Gene3D" id="3.40.50.150">
    <property type="entry name" value="Vaccinia Virus protein VP39"/>
    <property type="match status" value="1"/>
</dbReference>
<name>A0ABX1NGI8_9RHOO</name>
<dbReference type="Proteomes" id="UP000634522">
    <property type="component" value="Unassembled WGS sequence"/>
</dbReference>
<evidence type="ECO:0000259" key="4">
    <source>
        <dbReference type="Pfam" id="PF01555"/>
    </source>
</evidence>
<dbReference type="InterPro" id="IPR002941">
    <property type="entry name" value="DNA_methylase_N4/N6"/>
</dbReference>
<keyword evidence="2" id="KW-0808">Transferase</keyword>
<evidence type="ECO:0000256" key="1">
    <source>
        <dbReference type="ARBA" id="ARBA00022603"/>
    </source>
</evidence>
<evidence type="ECO:0000313" key="5">
    <source>
        <dbReference type="EMBL" id="NMF98409.1"/>
    </source>
</evidence>
<comment type="caution">
    <text evidence="5">The sequence shown here is derived from an EMBL/GenBank/DDBJ whole genome shotgun (WGS) entry which is preliminary data.</text>
</comment>
<dbReference type="EMBL" id="WTVS01000026">
    <property type="protein sequence ID" value="NMF98409.1"/>
    <property type="molecule type" value="Genomic_DNA"/>
</dbReference>
<feature type="domain" description="DNA methylase N-4/N-6" evidence="4">
    <location>
        <begin position="33"/>
        <end position="288"/>
    </location>
</feature>
<dbReference type="RefSeq" id="WP_169141161.1">
    <property type="nucleotide sequence ID" value="NZ_WTVS01000026.1"/>
</dbReference>
<keyword evidence="1" id="KW-0489">Methyltransferase</keyword>
<dbReference type="Pfam" id="PF01555">
    <property type="entry name" value="N6_N4_Mtase"/>
    <property type="match status" value="1"/>
</dbReference>
<sequence>MNKVLDQASGENWTLWNADCIEVVNALPENSLHLSIFSPPYASLYTYSNSDRDMGNSASDAQFYEHFDYLVAGLHRATMPGRIVCVDVMNIPAMKERDGFIGLKDFRGDIIRAFTRQGFIFHSEHCAWKDPLIEATRTKALGLMHKQLCKDSTRSRAGIPQYLLAFRKDGENPEPVAHQNGLEYFVGENEPTHGTLSHERWRRYASPVWMDINFSNTLNAKAAREAEDERHVCPMALDLIERAIHLWSNPGDVIFDPYSGIGSTGYMAIKTGRKFVGSELKSAYFKQACKNIGQARETHGGLFDSMEAA</sequence>
<organism evidence="5 6">
    <name type="scientific">Aromatoleum toluolicum</name>
    <dbReference type="NCBI Taxonomy" id="90060"/>
    <lineage>
        <taxon>Bacteria</taxon>
        <taxon>Pseudomonadati</taxon>
        <taxon>Pseudomonadota</taxon>
        <taxon>Betaproteobacteria</taxon>
        <taxon>Rhodocyclales</taxon>
        <taxon>Rhodocyclaceae</taxon>
        <taxon>Aromatoleum</taxon>
    </lineage>
</organism>
<reference evidence="5 6" key="1">
    <citation type="submission" date="2019-12" db="EMBL/GenBank/DDBJ databases">
        <title>Comparative genomics gives insights into the taxonomy of the Azoarcus-Aromatoleum group and reveals separate origins of nif in the plant-associated Azoarcus and non-plant-associated Aromatoleum sub-groups.</title>
        <authorList>
            <person name="Lafos M."/>
            <person name="Maluk M."/>
            <person name="Batista M."/>
            <person name="Junghare M."/>
            <person name="Carmona M."/>
            <person name="Faoro H."/>
            <person name="Cruz L.M."/>
            <person name="Battistoni F."/>
            <person name="De Souza E."/>
            <person name="Pedrosa F."/>
            <person name="Chen W.-M."/>
            <person name="Poole P.S."/>
            <person name="Dixon R.A."/>
            <person name="James E.K."/>
        </authorList>
    </citation>
    <scope>NUCLEOTIDE SEQUENCE [LARGE SCALE GENOMIC DNA]</scope>
    <source>
        <strain evidence="5 6">T</strain>
    </source>
</reference>
<dbReference type="SUPFAM" id="SSF53335">
    <property type="entry name" value="S-adenosyl-L-methionine-dependent methyltransferases"/>
    <property type="match status" value="1"/>
</dbReference>
<protein>
    <recommendedName>
        <fullName evidence="3">Methyltransferase</fullName>
        <ecNumber evidence="3">2.1.1.-</ecNumber>
    </recommendedName>
</protein>
<evidence type="ECO:0000256" key="2">
    <source>
        <dbReference type="ARBA" id="ARBA00022679"/>
    </source>
</evidence>